<gene>
    <name evidence="3" type="ORF">FY030_02300</name>
</gene>
<proteinExistence type="predicted"/>
<evidence type="ECO:0000313" key="3">
    <source>
        <dbReference type="EMBL" id="QFG67710.1"/>
    </source>
</evidence>
<keyword evidence="2" id="KW-1133">Transmembrane helix</keyword>
<keyword evidence="2" id="KW-0812">Transmembrane</keyword>
<feature type="compositionally biased region" description="Basic residues" evidence="1">
    <location>
        <begin position="157"/>
        <end position="168"/>
    </location>
</feature>
<dbReference type="RefSeq" id="WP_158060102.1">
    <property type="nucleotide sequence ID" value="NZ_CP044427.1"/>
</dbReference>
<dbReference type="Proteomes" id="UP000326546">
    <property type="component" value="Chromosome"/>
</dbReference>
<dbReference type="OrthoDB" id="3218604at2"/>
<feature type="region of interest" description="Disordered" evidence="1">
    <location>
        <begin position="157"/>
        <end position="186"/>
    </location>
</feature>
<dbReference type="KEGG" id="serw:FY030_02300"/>
<feature type="transmembrane region" description="Helical" evidence="2">
    <location>
        <begin position="6"/>
        <end position="25"/>
    </location>
</feature>
<organism evidence="3 4">
    <name type="scientific">Ornithinimicrobium pratense</name>
    <dbReference type="NCBI Taxonomy" id="2593973"/>
    <lineage>
        <taxon>Bacteria</taxon>
        <taxon>Bacillati</taxon>
        <taxon>Actinomycetota</taxon>
        <taxon>Actinomycetes</taxon>
        <taxon>Micrococcales</taxon>
        <taxon>Ornithinimicrobiaceae</taxon>
        <taxon>Ornithinimicrobium</taxon>
    </lineage>
</organism>
<feature type="transmembrane region" description="Helical" evidence="2">
    <location>
        <begin position="111"/>
        <end position="129"/>
    </location>
</feature>
<feature type="compositionally biased region" description="Basic and acidic residues" evidence="1">
    <location>
        <begin position="169"/>
        <end position="181"/>
    </location>
</feature>
<reference evidence="3 4" key="1">
    <citation type="submission" date="2019-09" db="EMBL/GenBank/DDBJ databases">
        <title>Serinicoccus pratensis sp. nov., isolated from meadow soil.</title>
        <authorList>
            <person name="Zhang W."/>
        </authorList>
    </citation>
    <scope>NUCLEOTIDE SEQUENCE [LARGE SCALE GENOMIC DNA]</scope>
    <source>
        <strain evidence="3 4">W204</strain>
    </source>
</reference>
<name>A0A5J6V1M6_9MICO</name>
<protein>
    <submittedName>
        <fullName evidence="3">Uncharacterized protein</fullName>
    </submittedName>
</protein>
<keyword evidence="2" id="KW-0472">Membrane</keyword>
<accession>A0A5J6V1M6</accession>
<sequence length="305" mass="32991">MPPVSSLIFVVILAVWAVYLVQHWVRRRDHLATARSVDRFSEAMRVLERRRALPRPDVSEHAPASASVPLLRPARPEVVVKRGAPARPVTATAVAPTAAYHRGRRAAQLRAAGLLASSLVMVILVGLVGFQLIHWAWAFVGIALLAATVAGLRRSVARSRRARPASRPHSRDLRRPAEARPELAAQATAVAVPRTARRAVDLEARRPASVPTVALYDIDEVEARLTQPAPDEVVAHPAAELMAVQAPVVEPAPAAPGSWDPVPVPPPTYTLKAKAYRAPAELPADGAEMALEEEFEELPQVHRVG</sequence>
<dbReference type="EMBL" id="CP044427">
    <property type="protein sequence ID" value="QFG67710.1"/>
    <property type="molecule type" value="Genomic_DNA"/>
</dbReference>
<feature type="transmembrane region" description="Helical" evidence="2">
    <location>
        <begin position="135"/>
        <end position="153"/>
    </location>
</feature>
<evidence type="ECO:0000256" key="2">
    <source>
        <dbReference type="SAM" id="Phobius"/>
    </source>
</evidence>
<evidence type="ECO:0000256" key="1">
    <source>
        <dbReference type="SAM" id="MobiDB-lite"/>
    </source>
</evidence>
<keyword evidence="4" id="KW-1185">Reference proteome</keyword>
<dbReference type="AlphaFoldDB" id="A0A5J6V1M6"/>
<evidence type="ECO:0000313" key="4">
    <source>
        <dbReference type="Proteomes" id="UP000326546"/>
    </source>
</evidence>